<accession>A4BJT7</accession>
<evidence type="ECO:0000256" key="2">
    <source>
        <dbReference type="ARBA" id="ARBA00022723"/>
    </source>
</evidence>
<feature type="binding site" evidence="7">
    <location>
        <position position="42"/>
    </location>
    <ligand>
        <name>L-glutamate</name>
        <dbReference type="ChEBI" id="CHEBI:29985"/>
    </ligand>
</feature>
<feature type="binding site" evidence="7">
    <location>
        <position position="228"/>
    </location>
    <ligand>
        <name>ATP</name>
        <dbReference type="ChEBI" id="CHEBI:30616"/>
    </ligand>
</feature>
<keyword evidence="4 7" id="KW-0862">Zinc</keyword>
<protein>
    <recommendedName>
        <fullName evidence="7">Glutamyl-Q tRNA(Asp) synthetase</fullName>
        <shortName evidence="7">Glu-Q-RSs</shortName>
        <ecNumber evidence="7">6.1.1.-</ecNumber>
    </recommendedName>
</protein>
<evidence type="ECO:0000256" key="5">
    <source>
        <dbReference type="ARBA" id="ARBA00022840"/>
    </source>
</evidence>
<evidence type="ECO:0000256" key="8">
    <source>
        <dbReference type="RuleBase" id="RU363037"/>
    </source>
</evidence>
<keyword evidence="11" id="KW-1185">Reference proteome</keyword>
<dbReference type="PRINTS" id="PR00987">
    <property type="entry name" value="TRNASYNTHGLU"/>
</dbReference>
<dbReference type="HAMAP" id="MF_01428">
    <property type="entry name" value="Glu_Q_tRNA_synth"/>
    <property type="match status" value="1"/>
</dbReference>
<feature type="binding site" evidence="7">
    <location>
        <begin position="6"/>
        <end position="10"/>
    </location>
    <ligand>
        <name>L-glutamate</name>
        <dbReference type="ChEBI" id="CHEBI:29985"/>
    </ligand>
</feature>
<dbReference type="SUPFAM" id="SSF52374">
    <property type="entry name" value="Nucleotidylyl transferase"/>
    <property type="match status" value="1"/>
</dbReference>
<dbReference type="HOGENOM" id="CLU_015768_0_1_6"/>
<dbReference type="GO" id="GO:0005524">
    <property type="term" value="F:ATP binding"/>
    <property type="evidence" value="ECO:0007669"/>
    <property type="project" value="UniProtKB-KW"/>
</dbReference>
<keyword evidence="8" id="KW-0648">Protein biosynthesis</keyword>
<dbReference type="InterPro" id="IPR014729">
    <property type="entry name" value="Rossmann-like_a/b/a_fold"/>
</dbReference>
<keyword evidence="1 7" id="KW-0436">Ligase</keyword>
<feature type="binding site" evidence="7">
    <location>
        <position position="168"/>
    </location>
    <ligand>
        <name>L-glutamate</name>
        <dbReference type="ChEBI" id="CHEBI:29985"/>
    </ligand>
</feature>
<proteinExistence type="inferred from homology"/>
<dbReference type="GO" id="GO:0006424">
    <property type="term" value="P:glutamyl-tRNA aminoacylation"/>
    <property type="evidence" value="ECO:0007669"/>
    <property type="project" value="InterPro"/>
</dbReference>
<dbReference type="InterPro" id="IPR000924">
    <property type="entry name" value="Glu/Gln-tRNA-synth"/>
</dbReference>
<dbReference type="InterPro" id="IPR020058">
    <property type="entry name" value="Glu/Gln-tRNA-synth_Ib_cat-dom"/>
</dbReference>
<dbReference type="Gene3D" id="3.40.50.620">
    <property type="entry name" value="HUPs"/>
    <property type="match status" value="1"/>
</dbReference>
<organism evidence="10 11">
    <name type="scientific">Reinekea blandensis MED297</name>
    <dbReference type="NCBI Taxonomy" id="314283"/>
    <lineage>
        <taxon>Bacteria</taxon>
        <taxon>Pseudomonadati</taxon>
        <taxon>Pseudomonadota</taxon>
        <taxon>Gammaproteobacteria</taxon>
        <taxon>Oceanospirillales</taxon>
        <taxon>Saccharospirillaceae</taxon>
        <taxon>Reinekea</taxon>
    </lineage>
</organism>
<dbReference type="GO" id="GO:0008270">
    <property type="term" value="F:zinc ion binding"/>
    <property type="evidence" value="ECO:0007669"/>
    <property type="project" value="UniProtKB-UniRule"/>
</dbReference>
<dbReference type="GO" id="GO:0005829">
    <property type="term" value="C:cytosol"/>
    <property type="evidence" value="ECO:0007669"/>
    <property type="project" value="TreeGrafter"/>
</dbReference>
<gene>
    <name evidence="7" type="primary">gluQ</name>
    <name evidence="10" type="ORF">MED297_00265</name>
</gene>
<feature type="binding site" evidence="7">
    <location>
        <position position="115"/>
    </location>
    <ligand>
        <name>Zn(2+)</name>
        <dbReference type="ChEBI" id="CHEBI:29105"/>
    </ligand>
</feature>
<dbReference type="PANTHER" id="PTHR43311">
    <property type="entry name" value="GLUTAMATE--TRNA LIGASE"/>
    <property type="match status" value="1"/>
</dbReference>
<dbReference type="EMBL" id="AAOE01000037">
    <property type="protein sequence ID" value="EAR07604.1"/>
    <property type="molecule type" value="Genomic_DNA"/>
</dbReference>
<dbReference type="AlphaFoldDB" id="A4BJT7"/>
<dbReference type="InterPro" id="IPR022380">
    <property type="entry name" value="Glu-Q_tRNA(Asp)_Synthase"/>
</dbReference>
<dbReference type="Pfam" id="PF00749">
    <property type="entry name" value="tRNA-synt_1c"/>
    <property type="match status" value="2"/>
</dbReference>
<dbReference type="RefSeq" id="WP_008046300.1">
    <property type="nucleotide sequence ID" value="NZ_CH724153.1"/>
</dbReference>
<dbReference type="GO" id="GO:0006400">
    <property type="term" value="P:tRNA modification"/>
    <property type="evidence" value="ECO:0007669"/>
    <property type="project" value="InterPro"/>
</dbReference>
<dbReference type="Proteomes" id="UP000005953">
    <property type="component" value="Unassembled WGS sequence"/>
</dbReference>
<dbReference type="GO" id="GO:0004818">
    <property type="term" value="F:glutamate-tRNA ligase activity"/>
    <property type="evidence" value="ECO:0007669"/>
    <property type="project" value="TreeGrafter"/>
</dbReference>
<comment type="function">
    <text evidence="7">Catalyzes the tRNA-independent activation of glutamate in presence of ATP and the subsequent transfer of glutamate onto a tRNA(Asp). Glutamate is transferred on the 2-amino-5-(4,5-dihydroxy-2-cyclopenten-1-yl) moiety of the queuosine in the wobble position of the QUC anticodon.</text>
</comment>
<evidence type="ECO:0000256" key="3">
    <source>
        <dbReference type="ARBA" id="ARBA00022741"/>
    </source>
</evidence>
<feature type="short sequence motif" description="'HIGH' region" evidence="7">
    <location>
        <begin position="9"/>
        <end position="19"/>
    </location>
</feature>
<evidence type="ECO:0000256" key="1">
    <source>
        <dbReference type="ARBA" id="ARBA00022598"/>
    </source>
</evidence>
<feature type="domain" description="Glutamyl/glutaminyl-tRNA synthetase class Ib catalytic" evidence="9">
    <location>
        <begin position="4"/>
        <end position="106"/>
    </location>
</feature>
<keyword evidence="6 7" id="KW-0030">Aminoacyl-tRNA synthetase</keyword>
<dbReference type="STRING" id="314283.MED297_00265"/>
<dbReference type="NCBIfam" id="TIGR03838">
    <property type="entry name" value="queuosine_YadB"/>
    <property type="match status" value="1"/>
</dbReference>
<dbReference type="Gene3D" id="3.90.800.10">
    <property type="entry name" value="Glutamyl-tRNA Synthetase, Domain 3"/>
    <property type="match status" value="1"/>
</dbReference>
<feature type="binding site" evidence="7">
    <location>
        <position position="98"/>
    </location>
    <ligand>
        <name>Zn(2+)</name>
        <dbReference type="ChEBI" id="CHEBI:29105"/>
    </ligand>
</feature>
<evidence type="ECO:0000313" key="10">
    <source>
        <dbReference type="EMBL" id="EAR07604.1"/>
    </source>
</evidence>
<evidence type="ECO:0000259" key="9">
    <source>
        <dbReference type="Pfam" id="PF00749"/>
    </source>
</evidence>
<evidence type="ECO:0000256" key="6">
    <source>
        <dbReference type="ARBA" id="ARBA00023146"/>
    </source>
</evidence>
<feature type="binding site" evidence="7">
    <location>
        <position position="186"/>
    </location>
    <ligand>
        <name>L-glutamate</name>
        <dbReference type="ChEBI" id="CHEBI:29985"/>
    </ligand>
</feature>
<dbReference type="NCBIfam" id="NF004314">
    <property type="entry name" value="PRK05710.1-3"/>
    <property type="match status" value="1"/>
</dbReference>
<dbReference type="OrthoDB" id="9807503at2"/>
<feature type="short sequence motif" description="'KMSKS' region" evidence="7">
    <location>
        <begin position="225"/>
        <end position="229"/>
    </location>
</feature>
<feature type="domain" description="Glutamyl/glutaminyl-tRNA synthetase class Ib catalytic" evidence="9">
    <location>
        <begin position="124"/>
        <end position="237"/>
    </location>
</feature>
<feature type="binding site" evidence="7">
    <location>
        <position position="111"/>
    </location>
    <ligand>
        <name>Zn(2+)</name>
        <dbReference type="ChEBI" id="CHEBI:29105"/>
    </ligand>
</feature>
<reference evidence="10 11" key="1">
    <citation type="submission" date="2006-02" db="EMBL/GenBank/DDBJ databases">
        <authorList>
            <person name="Pinhassi J."/>
            <person name="Pedros-Alio C."/>
            <person name="Ferriera S."/>
            <person name="Johnson J."/>
            <person name="Kravitz S."/>
            <person name="Halpern A."/>
            <person name="Remington K."/>
            <person name="Beeson K."/>
            <person name="Tran B."/>
            <person name="Rogers Y.-H."/>
            <person name="Friedman R."/>
            <person name="Venter J.C."/>
        </authorList>
    </citation>
    <scope>NUCLEOTIDE SEQUENCE [LARGE SCALE GENOMIC DNA]</scope>
    <source>
        <strain evidence="10 11">MED297</strain>
    </source>
</reference>
<dbReference type="EC" id="6.1.1.-" evidence="7"/>
<feature type="binding site" evidence="7">
    <location>
        <position position="100"/>
    </location>
    <ligand>
        <name>Zn(2+)</name>
        <dbReference type="ChEBI" id="CHEBI:29105"/>
    </ligand>
</feature>
<keyword evidence="3 7" id="KW-0547">Nucleotide-binding</keyword>
<comment type="similarity">
    <text evidence="7">Belongs to the class-I aminoacyl-tRNA synthetase family. GluQ subfamily.</text>
</comment>
<name>A4BJT7_9GAMM</name>
<keyword evidence="2 7" id="KW-0479">Metal-binding</keyword>
<keyword evidence="5 7" id="KW-0067">ATP-binding</keyword>
<comment type="caution">
    <text evidence="10">The sequence shown here is derived from an EMBL/GenBank/DDBJ whole genome shotgun (WGS) entry which is preliminary data.</text>
</comment>
<evidence type="ECO:0000313" key="11">
    <source>
        <dbReference type="Proteomes" id="UP000005953"/>
    </source>
</evidence>
<comment type="cofactor">
    <cofactor evidence="7">
        <name>Zn(2+)</name>
        <dbReference type="ChEBI" id="CHEBI:29105"/>
    </cofactor>
    <text evidence="7">Binds 1 zinc ion per subunit.</text>
</comment>
<sequence>MFYRGRFAPTPSGPLHFGSLFAAVVSWLDAHHHNGEWLVRIDDLDPPREVPGAAHGILKTLERHGLMWDAPVTYQSNNADRYEANLALLAQQHRLFWCRCSRKTLKGTSVYPGYCRACQTPRDDSAIRLRVLTEQTTLEDRFQGMQTVNLAKEYGDVILKRRDGFFAYQLAVVSDDIEAGVTDVVRGIDLMPSTFWQQELYQLLNAPQPRYAHFAVLCDPNSRQKLSKQNLAPAIDDNLPEANLMAVFALLQMPITPDSCEQMLQQALSLYRPEQLIGKETMQVAQSGLN</sequence>
<evidence type="ECO:0000256" key="4">
    <source>
        <dbReference type="ARBA" id="ARBA00022833"/>
    </source>
</evidence>
<evidence type="ECO:0000256" key="7">
    <source>
        <dbReference type="HAMAP-Rule" id="MF_01428"/>
    </source>
</evidence>
<dbReference type="PANTHER" id="PTHR43311:SF1">
    <property type="entry name" value="GLUTAMYL-Q TRNA(ASP) SYNTHETASE"/>
    <property type="match status" value="1"/>
</dbReference>
<dbReference type="InterPro" id="IPR049940">
    <property type="entry name" value="GluQ/Sye"/>
</dbReference>